<dbReference type="InterPro" id="IPR002547">
    <property type="entry name" value="tRNA-bd_dom"/>
</dbReference>
<evidence type="ECO:0000256" key="9">
    <source>
        <dbReference type="ARBA" id="ARBA00022840"/>
    </source>
</evidence>
<evidence type="ECO:0000259" key="18">
    <source>
        <dbReference type="PROSITE" id="PS51447"/>
    </source>
</evidence>
<comment type="cofactor">
    <cofactor evidence="15">
        <name>Mg(2+)</name>
        <dbReference type="ChEBI" id="CHEBI:18420"/>
    </cofactor>
    <text evidence="15">Binds 2 magnesium ions per tetramer.</text>
</comment>
<dbReference type="FunFam" id="3.30.70.380:FF:000001">
    <property type="entry name" value="Phenylalanine--tRNA ligase beta subunit"/>
    <property type="match status" value="1"/>
</dbReference>
<dbReference type="GO" id="GO:0004826">
    <property type="term" value="F:phenylalanine-tRNA ligase activity"/>
    <property type="evidence" value="ECO:0007669"/>
    <property type="project" value="UniProtKB-UniRule"/>
</dbReference>
<dbReference type="Gene3D" id="3.30.70.380">
    <property type="entry name" value="Ferrodoxin-fold anticodon-binding domain"/>
    <property type="match status" value="1"/>
</dbReference>
<sequence>MKVSYQWLSEYVDLTGYTASELAEKLNRSGIEVDVVENRNKGVDSVVVGYVVSREKHPDADKLSVCTIDVGQSENLQIVCGAPNVTAGQKVPVALVGANLPDGLHIKRAKLRGVESQGMICSAKELGLNDRLLPKEIQEGILVLPPHTQVGASVLEVLAINDEVIELDLTPNRSDCLSMIGAAYEIAAILGREVKLPSVGLGSAEAGAAPSGTKAADRIRVSISAPEQCAHYSARLIEGVQAAPSPLWLQNRLMAAGVRPINNIVDVTNYVMLEYGQPLHAFDADALDNGSIDVRLARAGEVIVTLDDVERTLEPHMLLITDGTKPVAIAGVMGGASSQVTASTVRIVLESAKFAGSSVRKTSRQLGLRSESSLRFEKEVNAENVIAALDRAASLIAQLTGGRIAEGIVESVQTQAEPLQIELNLTKVNRYLGTALSLETVQSILQRLHFSFSQQGEEDVLVHVPSRRGDITRDVDLIEEIARLYGYDHIPTTLMNGVTTPGSLTKEQSIRRILRQALTQNGLFEVINYTFTHPDQIQQFPGKYSASAPVALALPMSEERSTLRTSLIPHLLDTAVYNRNRSTSDIAIFEIGKVFLTAEKQLTKLPEERLLLSILMTGNVKSKNWSSKSTKVDFYDLKGIFEKVSGYFGLEGIEFVASAPHGFHPGRTAEIIIQTPDGSISLGTLGQLHPDLQRAHDLDDTYIMELELDTLSKYVSSTIQYISLPRYPAISRDIAVVVSTEIAVGKLQAKVKEIAGALLESIQVFDIFTGERLGQGKKSVALSLVYRHAEHTLTDEEVVAVHSQVVEALEHSFAAELRK</sequence>
<evidence type="ECO:0000256" key="5">
    <source>
        <dbReference type="ARBA" id="ARBA00022555"/>
    </source>
</evidence>
<dbReference type="PROSITE" id="PS51483">
    <property type="entry name" value="B5"/>
    <property type="match status" value="1"/>
</dbReference>
<dbReference type="InterPro" id="IPR005146">
    <property type="entry name" value="B3/B4_tRNA-bd"/>
</dbReference>
<dbReference type="Pfam" id="PF03147">
    <property type="entry name" value="FDX-ACB"/>
    <property type="match status" value="1"/>
</dbReference>
<evidence type="ECO:0000256" key="4">
    <source>
        <dbReference type="ARBA" id="ARBA00022490"/>
    </source>
</evidence>
<evidence type="ECO:0000256" key="15">
    <source>
        <dbReference type="HAMAP-Rule" id="MF_00283"/>
    </source>
</evidence>
<evidence type="ECO:0000256" key="16">
    <source>
        <dbReference type="PROSITE-ProRule" id="PRU00209"/>
    </source>
</evidence>
<dbReference type="SUPFAM" id="SSF50249">
    <property type="entry name" value="Nucleic acid-binding proteins"/>
    <property type="match status" value="1"/>
</dbReference>
<evidence type="ECO:0000256" key="2">
    <source>
        <dbReference type="ARBA" id="ARBA00008653"/>
    </source>
</evidence>
<comment type="subunit">
    <text evidence="3 15">Tetramer of two alpha and two beta subunits.</text>
</comment>
<evidence type="ECO:0000256" key="7">
    <source>
        <dbReference type="ARBA" id="ARBA00022723"/>
    </source>
</evidence>
<dbReference type="InterPro" id="IPR033714">
    <property type="entry name" value="tRNA_bind_bactPheRS"/>
</dbReference>
<dbReference type="Gene3D" id="3.30.930.10">
    <property type="entry name" value="Bira Bifunctional Protein, Domain 2"/>
    <property type="match status" value="1"/>
</dbReference>
<dbReference type="Proteomes" id="UP000426246">
    <property type="component" value="Chromosome"/>
</dbReference>
<dbReference type="SUPFAM" id="SSF46955">
    <property type="entry name" value="Putative DNA-binding domain"/>
    <property type="match status" value="1"/>
</dbReference>
<dbReference type="FunFam" id="2.40.50.140:FF:000045">
    <property type="entry name" value="Phenylalanine--tRNA ligase beta subunit"/>
    <property type="match status" value="1"/>
</dbReference>
<dbReference type="CDD" id="cd02796">
    <property type="entry name" value="tRNA_bind_bactPheRS"/>
    <property type="match status" value="1"/>
</dbReference>
<dbReference type="Gene3D" id="2.40.50.140">
    <property type="entry name" value="Nucleic acid-binding proteins"/>
    <property type="match status" value="1"/>
</dbReference>
<dbReference type="NCBIfam" id="TIGR00472">
    <property type="entry name" value="pheT_bact"/>
    <property type="match status" value="1"/>
</dbReference>
<dbReference type="PROSITE" id="PS51447">
    <property type="entry name" value="FDX_ACB"/>
    <property type="match status" value="1"/>
</dbReference>
<keyword evidence="11 16" id="KW-0694">RNA-binding</keyword>
<evidence type="ECO:0000256" key="3">
    <source>
        <dbReference type="ARBA" id="ARBA00011209"/>
    </source>
</evidence>
<keyword evidence="9 15" id="KW-0067">ATP-binding</keyword>
<dbReference type="KEGG" id="ppsc:EHS13_25375"/>
<dbReference type="GO" id="GO:0016740">
    <property type="term" value="F:transferase activity"/>
    <property type="evidence" value="ECO:0007669"/>
    <property type="project" value="UniProtKB-ARBA"/>
</dbReference>
<dbReference type="SMART" id="SM00896">
    <property type="entry name" value="FDX-ACB"/>
    <property type="match status" value="1"/>
</dbReference>
<evidence type="ECO:0000256" key="11">
    <source>
        <dbReference type="ARBA" id="ARBA00022884"/>
    </source>
</evidence>
<evidence type="ECO:0000256" key="6">
    <source>
        <dbReference type="ARBA" id="ARBA00022598"/>
    </source>
</evidence>
<dbReference type="AlphaFoldDB" id="A0A6B8RRG8"/>
<feature type="binding site" evidence="15">
    <location>
        <position position="480"/>
    </location>
    <ligand>
        <name>Mg(2+)</name>
        <dbReference type="ChEBI" id="CHEBI:18420"/>
        <note>shared with alpha subunit</note>
    </ligand>
</feature>
<dbReference type="InterPro" id="IPR012340">
    <property type="entry name" value="NA-bd_OB-fold"/>
</dbReference>
<dbReference type="SMART" id="SM00874">
    <property type="entry name" value="B5"/>
    <property type="match status" value="1"/>
</dbReference>
<dbReference type="SUPFAM" id="SSF54991">
    <property type="entry name" value="Anticodon-binding domain of PheRS"/>
    <property type="match status" value="1"/>
</dbReference>
<keyword evidence="10 15" id="KW-0460">Magnesium</keyword>
<comment type="catalytic activity">
    <reaction evidence="14 15">
        <text>tRNA(Phe) + L-phenylalanine + ATP = L-phenylalanyl-tRNA(Phe) + AMP + diphosphate + H(+)</text>
        <dbReference type="Rhea" id="RHEA:19413"/>
        <dbReference type="Rhea" id="RHEA-COMP:9668"/>
        <dbReference type="Rhea" id="RHEA-COMP:9699"/>
        <dbReference type="ChEBI" id="CHEBI:15378"/>
        <dbReference type="ChEBI" id="CHEBI:30616"/>
        <dbReference type="ChEBI" id="CHEBI:33019"/>
        <dbReference type="ChEBI" id="CHEBI:58095"/>
        <dbReference type="ChEBI" id="CHEBI:78442"/>
        <dbReference type="ChEBI" id="CHEBI:78531"/>
        <dbReference type="ChEBI" id="CHEBI:456215"/>
        <dbReference type="EC" id="6.1.1.20"/>
    </reaction>
</comment>
<evidence type="ECO:0000256" key="13">
    <source>
        <dbReference type="ARBA" id="ARBA00023146"/>
    </source>
</evidence>
<keyword evidence="21" id="KW-1185">Reference proteome</keyword>
<dbReference type="PROSITE" id="PS50886">
    <property type="entry name" value="TRBD"/>
    <property type="match status" value="1"/>
</dbReference>
<comment type="subcellular location">
    <subcellularLocation>
        <location evidence="1 15">Cytoplasm</location>
    </subcellularLocation>
</comment>
<keyword evidence="5 16" id="KW-0820">tRNA-binding</keyword>
<feature type="domain" description="FDX-ACB" evidence="18">
    <location>
        <begin position="725"/>
        <end position="818"/>
    </location>
</feature>
<dbReference type="PANTHER" id="PTHR10947:SF0">
    <property type="entry name" value="PHENYLALANINE--TRNA LIGASE BETA SUBUNIT"/>
    <property type="match status" value="1"/>
</dbReference>
<evidence type="ECO:0000259" key="19">
    <source>
        <dbReference type="PROSITE" id="PS51483"/>
    </source>
</evidence>
<evidence type="ECO:0000313" key="20">
    <source>
        <dbReference type="EMBL" id="QGQ97986.1"/>
    </source>
</evidence>
<dbReference type="InterPro" id="IPR041616">
    <property type="entry name" value="PheRS_beta_core"/>
</dbReference>
<accession>A0A6B8RRG8</accession>
<reference evidence="21" key="1">
    <citation type="submission" date="2018-11" db="EMBL/GenBank/DDBJ databases">
        <title>Complete genome sequence of Paenibacillus sp. ML311-T8.</title>
        <authorList>
            <person name="Nam Y.-D."/>
            <person name="Kang J."/>
            <person name="Chung W.-H."/>
            <person name="Park Y.S."/>
        </authorList>
    </citation>
    <scope>NUCLEOTIDE SEQUENCE [LARGE SCALE GENOMIC DNA]</scope>
    <source>
        <strain evidence="21">ML311-T8</strain>
    </source>
</reference>
<evidence type="ECO:0000256" key="14">
    <source>
        <dbReference type="ARBA" id="ARBA00049255"/>
    </source>
</evidence>
<evidence type="ECO:0000256" key="10">
    <source>
        <dbReference type="ARBA" id="ARBA00022842"/>
    </source>
</evidence>
<dbReference type="InterPro" id="IPR005147">
    <property type="entry name" value="tRNA_synthase_B5-dom"/>
</dbReference>
<evidence type="ECO:0000256" key="12">
    <source>
        <dbReference type="ARBA" id="ARBA00022917"/>
    </source>
</evidence>
<dbReference type="SUPFAM" id="SSF55681">
    <property type="entry name" value="Class II aaRS and biotin synthetases"/>
    <property type="match status" value="1"/>
</dbReference>
<dbReference type="PANTHER" id="PTHR10947">
    <property type="entry name" value="PHENYLALANYL-TRNA SYNTHETASE BETA CHAIN AND LEUCINE-RICH REPEAT-CONTAINING PROTEIN 47"/>
    <property type="match status" value="1"/>
</dbReference>
<keyword evidence="7 15" id="KW-0479">Metal-binding</keyword>
<evidence type="ECO:0000256" key="8">
    <source>
        <dbReference type="ARBA" id="ARBA00022741"/>
    </source>
</evidence>
<dbReference type="GO" id="GO:0009328">
    <property type="term" value="C:phenylalanine-tRNA ligase complex"/>
    <property type="evidence" value="ECO:0007669"/>
    <property type="project" value="TreeGrafter"/>
</dbReference>
<dbReference type="NCBIfam" id="NF045760">
    <property type="entry name" value="YtpR"/>
    <property type="match status" value="1"/>
</dbReference>
<dbReference type="GO" id="GO:0000287">
    <property type="term" value="F:magnesium ion binding"/>
    <property type="evidence" value="ECO:0007669"/>
    <property type="project" value="UniProtKB-UniRule"/>
</dbReference>
<feature type="binding site" evidence="15">
    <location>
        <position position="476"/>
    </location>
    <ligand>
        <name>Mg(2+)</name>
        <dbReference type="ChEBI" id="CHEBI:18420"/>
        <note>shared with alpha subunit</note>
    </ligand>
</feature>
<evidence type="ECO:0000313" key="21">
    <source>
        <dbReference type="Proteomes" id="UP000426246"/>
    </source>
</evidence>
<keyword evidence="8 15" id="KW-0547">Nucleotide-binding</keyword>
<feature type="binding site" evidence="15">
    <location>
        <position position="479"/>
    </location>
    <ligand>
        <name>Mg(2+)</name>
        <dbReference type="ChEBI" id="CHEBI:18420"/>
        <note>shared with alpha subunit</note>
    </ligand>
</feature>
<evidence type="ECO:0000259" key="17">
    <source>
        <dbReference type="PROSITE" id="PS50886"/>
    </source>
</evidence>
<organism evidence="20 21">
    <name type="scientific">Paenibacillus psychroresistens</name>
    <dbReference type="NCBI Taxonomy" id="1778678"/>
    <lineage>
        <taxon>Bacteria</taxon>
        <taxon>Bacillati</taxon>
        <taxon>Bacillota</taxon>
        <taxon>Bacilli</taxon>
        <taxon>Bacillales</taxon>
        <taxon>Paenibacillaceae</taxon>
        <taxon>Paenibacillus</taxon>
    </lineage>
</organism>
<dbReference type="FunFam" id="3.50.40.10:FF:000001">
    <property type="entry name" value="Phenylalanine--tRNA ligase beta subunit"/>
    <property type="match status" value="1"/>
</dbReference>
<feature type="binding site" evidence="15">
    <location>
        <position position="470"/>
    </location>
    <ligand>
        <name>Mg(2+)</name>
        <dbReference type="ChEBI" id="CHEBI:18420"/>
        <note>shared with alpha subunit</note>
    </ligand>
</feature>
<feature type="domain" description="B5" evidence="19">
    <location>
        <begin position="416"/>
        <end position="492"/>
    </location>
</feature>
<evidence type="ECO:0000256" key="1">
    <source>
        <dbReference type="ARBA" id="ARBA00004496"/>
    </source>
</evidence>
<dbReference type="EMBL" id="CP034235">
    <property type="protein sequence ID" value="QGQ97986.1"/>
    <property type="molecule type" value="Genomic_DNA"/>
</dbReference>
<protein>
    <recommendedName>
        <fullName evidence="15">Phenylalanine--tRNA ligase beta subunit</fullName>
        <ecNumber evidence="15">6.1.1.20</ecNumber>
    </recommendedName>
    <alternativeName>
        <fullName evidence="15">Phenylalanyl-tRNA synthetase beta subunit</fullName>
        <shortName evidence="15">PheRS</shortName>
    </alternativeName>
</protein>
<dbReference type="GO" id="GO:0005524">
    <property type="term" value="F:ATP binding"/>
    <property type="evidence" value="ECO:0007669"/>
    <property type="project" value="UniProtKB-UniRule"/>
</dbReference>
<keyword evidence="13 15" id="KW-0030">Aminoacyl-tRNA synthetase</keyword>
<dbReference type="InterPro" id="IPR004532">
    <property type="entry name" value="Phe-tRNA-ligase_IIc_bsu_bact"/>
</dbReference>
<dbReference type="RefSeq" id="WP_155703080.1">
    <property type="nucleotide sequence ID" value="NZ_CP034235.1"/>
</dbReference>
<dbReference type="GO" id="GO:0006432">
    <property type="term" value="P:phenylalanyl-tRNA aminoacylation"/>
    <property type="evidence" value="ECO:0007669"/>
    <property type="project" value="UniProtKB-UniRule"/>
</dbReference>
<dbReference type="GO" id="GO:0140096">
    <property type="term" value="F:catalytic activity, acting on a protein"/>
    <property type="evidence" value="ECO:0007669"/>
    <property type="project" value="UniProtKB-ARBA"/>
</dbReference>
<dbReference type="GO" id="GO:0000049">
    <property type="term" value="F:tRNA binding"/>
    <property type="evidence" value="ECO:0007669"/>
    <property type="project" value="UniProtKB-UniRule"/>
</dbReference>
<proteinExistence type="inferred from homology"/>
<dbReference type="Pfam" id="PF01588">
    <property type="entry name" value="tRNA_bind"/>
    <property type="match status" value="1"/>
</dbReference>
<dbReference type="Gene3D" id="3.50.40.10">
    <property type="entry name" value="Phenylalanyl-trna Synthetase, Chain B, domain 3"/>
    <property type="match status" value="1"/>
</dbReference>
<dbReference type="OrthoDB" id="9805455at2"/>
<keyword evidence="6 15" id="KW-0436">Ligase</keyword>
<comment type="similarity">
    <text evidence="2 15">Belongs to the phenylalanyl-tRNA synthetase beta subunit family. Type 1 subfamily.</text>
</comment>
<dbReference type="SUPFAM" id="SSF56037">
    <property type="entry name" value="PheT/TilS domain"/>
    <property type="match status" value="1"/>
</dbReference>
<dbReference type="EC" id="6.1.1.20" evidence="15"/>
<dbReference type="InterPro" id="IPR045864">
    <property type="entry name" value="aa-tRNA-synth_II/BPL/LPL"/>
</dbReference>
<keyword evidence="4 15" id="KW-0963">Cytoplasm</keyword>
<dbReference type="InterPro" id="IPR045060">
    <property type="entry name" value="Phe-tRNA-ligase_IIc_bsu"/>
</dbReference>
<dbReference type="HAMAP" id="MF_00283">
    <property type="entry name" value="Phe_tRNA_synth_beta1"/>
    <property type="match status" value="1"/>
</dbReference>
<feature type="domain" description="TRNA-binding" evidence="17">
    <location>
        <begin position="40"/>
        <end position="155"/>
    </location>
</feature>
<dbReference type="Gene3D" id="3.30.56.10">
    <property type="match status" value="2"/>
</dbReference>
<gene>
    <name evidence="15" type="primary">pheT</name>
    <name evidence="20" type="ORF">EHS13_25375</name>
</gene>
<dbReference type="InterPro" id="IPR036690">
    <property type="entry name" value="Fdx_antiC-bd_sf"/>
</dbReference>
<dbReference type="SMART" id="SM00873">
    <property type="entry name" value="B3_4"/>
    <property type="match status" value="1"/>
</dbReference>
<dbReference type="FunFam" id="3.30.56.10:FF:000002">
    <property type="entry name" value="Phenylalanine--tRNA ligase beta subunit"/>
    <property type="match status" value="1"/>
</dbReference>
<dbReference type="Pfam" id="PF03484">
    <property type="entry name" value="B5"/>
    <property type="match status" value="1"/>
</dbReference>
<dbReference type="InterPro" id="IPR009061">
    <property type="entry name" value="DNA-bd_dom_put_sf"/>
</dbReference>
<dbReference type="Pfam" id="PF03483">
    <property type="entry name" value="B3_4"/>
    <property type="match status" value="1"/>
</dbReference>
<dbReference type="InterPro" id="IPR005121">
    <property type="entry name" value="Fdx_antiC-bd"/>
</dbReference>
<keyword evidence="12 15" id="KW-0648">Protein biosynthesis</keyword>
<dbReference type="InterPro" id="IPR020825">
    <property type="entry name" value="Phe-tRNA_synthase-like_B3/B4"/>
</dbReference>
<dbReference type="FunFam" id="3.30.930.10:FF:000022">
    <property type="entry name" value="Phenylalanine--tRNA ligase beta subunit"/>
    <property type="match status" value="1"/>
</dbReference>
<dbReference type="CDD" id="cd00769">
    <property type="entry name" value="PheRS_beta_core"/>
    <property type="match status" value="1"/>
</dbReference>
<name>A0A6B8RRG8_9BACL</name>
<dbReference type="Pfam" id="PF17759">
    <property type="entry name" value="tRNA_synthFbeta"/>
    <property type="match status" value="1"/>
</dbReference>